<organism evidence="2 3">
    <name type="scientific">Aerophobetes bacterium</name>
    <dbReference type="NCBI Taxonomy" id="2030807"/>
    <lineage>
        <taxon>Bacteria</taxon>
        <taxon>Candidatus Aerophobota</taxon>
    </lineage>
</organism>
<keyword evidence="1" id="KW-1133">Transmembrane helix</keyword>
<comment type="caution">
    <text evidence="2">The sequence shown here is derived from an EMBL/GenBank/DDBJ whole genome shotgun (WGS) entry which is preliminary data.</text>
</comment>
<dbReference type="EMBL" id="SOKJ01000032">
    <property type="protein sequence ID" value="TET13041.1"/>
    <property type="molecule type" value="Genomic_DNA"/>
</dbReference>
<protein>
    <submittedName>
        <fullName evidence="2">Uncharacterized protein</fullName>
    </submittedName>
</protein>
<feature type="transmembrane region" description="Helical" evidence="1">
    <location>
        <begin position="21"/>
        <end position="41"/>
    </location>
</feature>
<reference evidence="2 3" key="1">
    <citation type="submission" date="2019-03" db="EMBL/GenBank/DDBJ databases">
        <title>Metabolic potential of uncultured bacteria and archaea associated with petroleum seepage in deep-sea sediments.</title>
        <authorList>
            <person name="Dong X."/>
            <person name="Hubert C."/>
        </authorList>
    </citation>
    <scope>NUCLEOTIDE SEQUENCE [LARGE SCALE GENOMIC DNA]</scope>
    <source>
        <strain evidence="2">E44_bin7</strain>
    </source>
</reference>
<name>A0A523S5D9_UNCAE</name>
<dbReference type="AlphaFoldDB" id="A0A523S5D9"/>
<keyword evidence="1" id="KW-0812">Transmembrane</keyword>
<gene>
    <name evidence="2" type="ORF">E3J84_00575</name>
</gene>
<dbReference type="Proteomes" id="UP000316360">
    <property type="component" value="Unassembled WGS sequence"/>
</dbReference>
<proteinExistence type="predicted"/>
<evidence type="ECO:0000313" key="2">
    <source>
        <dbReference type="EMBL" id="TET13041.1"/>
    </source>
</evidence>
<keyword evidence="1" id="KW-0472">Membrane</keyword>
<evidence type="ECO:0000313" key="3">
    <source>
        <dbReference type="Proteomes" id="UP000316360"/>
    </source>
</evidence>
<accession>A0A523S5D9</accession>
<sequence length="81" mass="9810">MYISQNVLIDLRAVSHRLRYLPCNYIINFQFLQGLIFFGFMSKSELKGYFLTLTKPKESIGYLRWGVKVEKKQKRRNRRDF</sequence>
<evidence type="ECO:0000256" key="1">
    <source>
        <dbReference type="SAM" id="Phobius"/>
    </source>
</evidence>